<accession>A0A317G2T3</accession>
<dbReference type="PANTHER" id="PTHR33712:SF7">
    <property type="entry name" value="LIGHT-INDEPENDENT PROTOCHLOROPHYLLIDE REDUCTASE SUBUNIT B"/>
    <property type="match status" value="1"/>
</dbReference>
<reference evidence="2 3" key="1">
    <citation type="submission" date="2017-09" db="EMBL/GenBank/DDBJ databases">
        <title>High-quality draft genome sequence of Butyrivibrio fibrisolvens INBov1, isolated from cow rumen.</title>
        <authorList>
            <person name="Rodriguez Hernaez J."/>
            <person name="Rivarola M."/>
            <person name="Paniego N."/>
            <person name="Cravero S."/>
            <person name="Ceron Cucchi M."/>
            <person name="Martinez M.C."/>
        </authorList>
    </citation>
    <scope>NUCLEOTIDE SEQUENCE [LARGE SCALE GENOMIC DNA]</scope>
    <source>
        <strain evidence="2 3">INBov1</strain>
    </source>
</reference>
<dbReference type="EMBL" id="NXNG01000001">
    <property type="protein sequence ID" value="PWT27626.1"/>
    <property type="molecule type" value="Genomic_DNA"/>
</dbReference>
<dbReference type="GO" id="GO:0016491">
    <property type="term" value="F:oxidoreductase activity"/>
    <property type="evidence" value="ECO:0007669"/>
    <property type="project" value="InterPro"/>
</dbReference>
<dbReference type="AlphaFoldDB" id="A0A317G2T3"/>
<proteinExistence type="predicted"/>
<comment type="caution">
    <text evidence="2">The sequence shown here is derived from an EMBL/GenBank/DDBJ whole genome shotgun (WGS) entry which is preliminary data.</text>
</comment>
<dbReference type="Proteomes" id="UP000245488">
    <property type="component" value="Chromosome"/>
</dbReference>
<gene>
    <name evidence="2" type="ORF">CPT75_11235</name>
</gene>
<evidence type="ECO:0000259" key="1">
    <source>
        <dbReference type="Pfam" id="PF00148"/>
    </source>
</evidence>
<dbReference type="Gene3D" id="3.40.50.1980">
    <property type="entry name" value="Nitrogenase molybdenum iron protein domain"/>
    <property type="match status" value="3"/>
</dbReference>
<evidence type="ECO:0000313" key="2">
    <source>
        <dbReference type="EMBL" id="PWT27626.1"/>
    </source>
</evidence>
<name>A0A317G2T3_BUTFI</name>
<feature type="domain" description="Nitrogenase/oxidoreductase component 1" evidence="1">
    <location>
        <begin position="13"/>
        <end position="439"/>
    </location>
</feature>
<dbReference type="SUPFAM" id="SSF53807">
    <property type="entry name" value="Helical backbone' metal receptor"/>
    <property type="match status" value="1"/>
</dbReference>
<dbReference type="PANTHER" id="PTHR33712">
    <property type="entry name" value="LIGHT-INDEPENDENT PROTOCHLOROPHYLLIDE REDUCTASE SUBUNIT B"/>
    <property type="match status" value="1"/>
</dbReference>
<organism evidence="2 3">
    <name type="scientific">Butyrivibrio fibrisolvens</name>
    <dbReference type="NCBI Taxonomy" id="831"/>
    <lineage>
        <taxon>Bacteria</taxon>
        <taxon>Bacillati</taxon>
        <taxon>Bacillota</taxon>
        <taxon>Clostridia</taxon>
        <taxon>Lachnospirales</taxon>
        <taxon>Lachnospiraceae</taxon>
        <taxon>Butyrivibrio</taxon>
    </lineage>
</organism>
<evidence type="ECO:0000313" key="3">
    <source>
        <dbReference type="Proteomes" id="UP000245488"/>
    </source>
</evidence>
<dbReference type="InterPro" id="IPR050152">
    <property type="entry name" value="ChlB/BchB/BchZ"/>
</dbReference>
<protein>
    <submittedName>
        <fullName evidence="2">Hydrogenase</fullName>
    </submittedName>
</protein>
<sequence>MGAEIIEQERFTCALGAMQTVVAIPKALPILHSGPGCGDMVSGFFQRSKGYAGGSTTPCSNFSEKEVVFGGVNRLRELVDNSYKILNSDLQVIFTGCTAGIVGDDVQSVAEEFRDQGKPIVYVESPGFKSNNYVSHSVVVNAIIDQYVSQYEDESTFRSQKNTVNVFASIPYQDMFWRGNLDEYKRLLEAIGLKVNILFGDRSRGVKEWQSIPKANFNILVSPWYGKDIVDHLKDIYGQPYVQYPNIPIGAGETEKFLNKVVSFAIEQGADINEVEARKFIKKESDAYYAQLEDLATFLLEFRYGLPNHAHIIHDAGYVLGLSKFLINETGVIPKEQFIVDDTPEKYQEEIAKELQSISTKRQIPVFFSPDAGKAQNKIRELNHKGKGVIIGAGWDKQIAREKNYDFISAAIPTDYRLVMRTGYVGFAGGLRLIEDIYSNTLSKFA</sequence>
<dbReference type="RefSeq" id="WP_092041303.1">
    <property type="nucleotide sequence ID" value="NZ_CM009896.1"/>
</dbReference>
<dbReference type="InterPro" id="IPR000510">
    <property type="entry name" value="Nase/OxRdtase_comp1"/>
</dbReference>
<keyword evidence="3" id="KW-1185">Reference proteome</keyword>
<dbReference type="Pfam" id="PF00148">
    <property type="entry name" value="Oxidored_nitro"/>
    <property type="match status" value="1"/>
</dbReference>